<reference evidence="4 5" key="1">
    <citation type="submission" date="2019-07" db="EMBL/GenBank/DDBJ databases">
        <title>Rufibacter sp. nov., isolated from lake sediment.</title>
        <authorList>
            <person name="Qu J.-H."/>
        </authorList>
    </citation>
    <scope>NUCLEOTIDE SEQUENCE [LARGE SCALE GENOMIC DNA]</scope>
    <source>
        <strain evidence="4 5">NBS58-1</strain>
    </source>
</reference>
<keyword evidence="5" id="KW-1185">Reference proteome</keyword>
<sequence length="287" mass="32257">MTKLRKTSKTKLQDETSNVGSGTTIIQPDANVNKVESLQEAKKIAKNDANFTSEDDKRIREAFTDKNWNEIKIADSWQIFKVMSEFVEGFEKMAKIGPCVSIFGSARTKPENPYYIMAEEIAAKLVRHGYGVITGGGPGIMEAGNKGAHSEGGRSVGLNIQLPFEQFNNIYIDPDKLINFDYFFVRKVMFVKYAQGFIGMPGGFGTLDELFEAITLIQTKKIGKFPIVLVGKKYWQGMFDWIKDVMLTQESNISPEDLDLVHLVDNATDAVKVIDDFYSKYLLSPNF</sequence>
<dbReference type="InterPro" id="IPR031100">
    <property type="entry name" value="LOG_fam"/>
</dbReference>
<protein>
    <recommendedName>
        <fullName evidence="2">Cytokinin riboside 5'-monophosphate phosphoribohydrolase</fullName>
        <ecNumber evidence="2">3.2.2.n1</ecNumber>
    </recommendedName>
</protein>
<evidence type="ECO:0000256" key="3">
    <source>
        <dbReference type="SAM" id="MobiDB-lite"/>
    </source>
</evidence>
<comment type="catalytic activity">
    <reaction evidence="1">
        <text>AMP + H2O = D-ribose 5-phosphate + adenine</text>
        <dbReference type="Rhea" id="RHEA:20129"/>
        <dbReference type="ChEBI" id="CHEBI:15377"/>
        <dbReference type="ChEBI" id="CHEBI:16708"/>
        <dbReference type="ChEBI" id="CHEBI:78346"/>
        <dbReference type="ChEBI" id="CHEBI:456215"/>
        <dbReference type="EC" id="3.2.2.4"/>
    </reaction>
</comment>
<dbReference type="Pfam" id="PF03641">
    <property type="entry name" value="Lysine_decarbox"/>
    <property type="match status" value="1"/>
</dbReference>
<dbReference type="AlphaFoldDB" id="A0A5B6TU66"/>
<dbReference type="GO" id="GO:0009691">
    <property type="term" value="P:cytokinin biosynthetic process"/>
    <property type="evidence" value="ECO:0007669"/>
    <property type="project" value="UniProtKB-UniRule"/>
</dbReference>
<keyword evidence="2" id="KW-0203">Cytokinin biosynthesis</keyword>
<evidence type="ECO:0000313" key="4">
    <source>
        <dbReference type="EMBL" id="KAA3440098.1"/>
    </source>
</evidence>
<dbReference type="InterPro" id="IPR005269">
    <property type="entry name" value="LOG"/>
</dbReference>
<gene>
    <name evidence="4" type="ORF">FOA19_05375</name>
</gene>
<dbReference type="GO" id="GO:0005829">
    <property type="term" value="C:cytosol"/>
    <property type="evidence" value="ECO:0007669"/>
    <property type="project" value="TreeGrafter"/>
</dbReference>
<dbReference type="Gene3D" id="3.40.50.450">
    <property type="match status" value="1"/>
</dbReference>
<comment type="caution">
    <text evidence="4">The sequence shown here is derived from an EMBL/GenBank/DDBJ whole genome shotgun (WGS) entry which is preliminary data.</text>
</comment>
<dbReference type="GO" id="GO:0008714">
    <property type="term" value="F:AMP nucleosidase activity"/>
    <property type="evidence" value="ECO:0007669"/>
    <property type="project" value="UniProtKB-EC"/>
</dbReference>
<organism evidence="4 5">
    <name type="scientific">Rufibacter hautae</name>
    <dbReference type="NCBI Taxonomy" id="2595005"/>
    <lineage>
        <taxon>Bacteria</taxon>
        <taxon>Pseudomonadati</taxon>
        <taxon>Bacteroidota</taxon>
        <taxon>Cytophagia</taxon>
        <taxon>Cytophagales</taxon>
        <taxon>Hymenobacteraceae</taxon>
        <taxon>Rufibacter</taxon>
    </lineage>
</organism>
<accession>A0A5B6TU66</accession>
<dbReference type="OrthoDB" id="9801098at2"/>
<dbReference type="SUPFAM" id="SSF102405">
    <property type="entry name" value="MCP/YpsA-like"/>
    <property type="match status" value="1"/>
</dbReference>
<name>A0A5B6TU66_9BACT</name>
<feature type="compositionally biased region" description="Polar residues" evidence="3">
    <location>
        <begin position="15"/>
        <end position="25"/>
    </location>
</feature>
<comment type="similarity">
    <text evidence="2">Belongs to the LOG family.</text>
</comment>
<dbReference type="EMBL" id="VKKY01000001">
    <property type="protein sequence ID" value="KAA3440098.1"/>
    <property type="molecule type" value="Genomic_DNA"/>
</dbReference>
<feature type="region of interest" description="Disordered" evidence="3">
    <location>
        <begin position="1"/>
        <end position="25"/>
    </location>
</feature>
<dbReference type="NCBIfam" id="TIGR00730">
    <property type="entry name" value="Rossman fold protein, TIGR00730 family"/>
    <property type="match status" value="1"/>
</dbReference>
<evidence type="ECO:0000313" key="5">
    <source>
        <dbReference type="Proteomes" id="UP000324133"/>
    </source>
</evidence>
<dbReference type="PANTHER" id="PTHR43393">
    <property type="entry name" value="CYTOKININ RIBOSIDE 5'-MONOPHOSPHATE PHOSPHORIBOHYDROLASE"/>
    <property type="match status" value="1"/>
</dbReference>
<keyword evidence="2" id="KW-0378">Hydrolase</keyword>
<evidence type="ECO:0000256" key="1">
    <source>
        <dbReference type="ARBA" id="ARBA00000274"/>
    </source>
</evidence>
<dbReference type="Proteomes" id="UP000324133">
    <property type="component" value="Unassembled WGS sequence"/>
</dbReference>
<proteinExistence type="inferred from homology"/>
<dbReference type="PANTHER" id="PTHR43393:SF3">
    <property type="entry name" value="LYSINE DECARBOXYLASE-LIKE PROTEIN"/>
    <property type="match status" value="1"/>
</dbReference>
<evidence type="ECO:0000256" key="2">
    <source>
        <dbReference type="RuleBase" id="RU363015"/>
    </source>
</evidence>
<dbReference type="RefSeq" id="WP_149089735.1">
    <property type="nucleotide sequence ID" value="NZ_VKKY01000001.1"/>
</dbReference>
<dbReference type="InterPro" id="IPR052341">
    <property type="entry name" value="LOG_family_nucleotidases"/>
</dbReference>
<dbReference type="EC" id="3.2.2.n1" evidence="2"/>